<dbReference type="SUPFAM" id="SSF51735">
    <property type="entry name" value="NAD(P)-binding Rossmann-fold domains"/>
    <property type="match status" value="1"/>
</dbReference>
<evidence type="ECO:0000259" key="1">
    <source>
        <dbReference type="Pfam" id="PF07993"/>
    </source>
</evidence>
<sequence length="352" mass="39277">MIFLTGFPGFLGTRFVRALAEQHPESSFLLLIQPKFDAQARGVLQDLGLTDRAELVHGDITEPDLGLGTRHDELAEQVTRAFHLAAVYDLSIPREIGWKVNVDGTRHVVDFLEQAPDLEVFGYISTAYVSGKRTGVVREDELVHDTGFKNFYEETKYHAEVIVQGRMDAVPTIIFRPAVVVGDSETGETAKFDGPYFILKALQKLPPVTLMTRIGSGTREVNLVPVDYVIDAMTYLQNQEENIGKTFHLTDPNPLTTQGVMETFTELLDMKVAYVPIPPAVARALMSTGVGRFLGISPELIDYFDHPVHYDTSDVENALKGSGIRCPRLPEYAPNMVDFMQKHAELRSDAMY</sequence>
<dbReference type="OrthoDB" id="9807212at2"/>
<dbReference type="CDD" id="cd05263">
    <property type="entry name" value="MupV_like_SDR_e"/>
    <property type="match status" value="1"/>
</dbReference>
<evidence type="ECO:0000313" key="2">
    <source>
        <dbReference type="EMBL" id="PEN12267.1"/>
    </source>
</evidence>
<accession>A0A2A8CUX8</accession>
<dbReference type="PANTHER" id="PTHR11011">
    <property type="entry name" value="MALE STERILITY PROTEIN 2-RELATED"/>
    <property type="match status" value="1"/>
</dbReference>
<proteinExistence type="predicted"/>
<dbReference type="InterPro" id="IPR036291">
    <property type="entry name" value="NAD(P)-bd_dom_sf"/>
</dbReference>
<dbReference type="InterPro" id="IPR013120">
    <property type="entry name" value="FAR_NAD-bd"/>
</dbReference>
<dbReference type="AlphaFoldDB" id="A0A2A8CUX8"/>
<organism evidence="2 3">
    <name type="scientific">Longibacter salinarum</name>
    <dbReference type="NCBI Taxonomy" id="1850348"/>
    <lineage>
        <taxon>Bacteria</taxon>
        <taxon>Pseudomonadati</taxon>
        <taxon>Rhodothermota</taxon>
        <taxon>Rhodothermia</taxon>
        <taxon>Rhodothermales</taxon>
        <taxon>Salisaetaceae</taxon>
        <taxon>Longibacter</taxon>
    </lineage>
</organism>
<dbReference type="EMBL" id="PDEQ01000008">
    <property type="protein sequence ID" value="PEN12267.1"/>
    <property type="molecule type" value="Genomic_DNA"/>
</dbReference>
<dbReference type="Pfam" id="PF07993">
    <property type="entry name" value="NAD_binding_4"/>
    <property type="match status" value="1"/>
</dbReference>
<dbReference type="Proteomes" id="UP000220102">
    <property type="component" value="Unassembled WGS sequence"/>
</dbReference>
<dbReference type="GO" id="GO:0035336">
    <property type="term" value="P:long-chain fatty-acyl-CoA metabolic process"/>
    <property type="evidence" value="ECO:0007669"/>
    <property type="project" value="TreeGrafter"/>
</dbReference>
<protein>
    <submittedName>
        <fullName evidence="2">3-beta hydroxysteroid dehydrogenase</fullName>
    </submittedName>
</protein>
<gene>
    <name evidence="2" type="ORF">CRI94_14620</name>
</gene>
<dbReference type="Gene3D" id="3.40.50.720">
    <property type="entry name" value="NAD(P)-binding Rossmann-like Domain"/>
    <property type="match status" value="1"/>
</dbReference>
<dbReference type="InterPro" id="IPR026055">
    <property type="entry name" value="FAR"/>
</dbReference>
<feature type="domain" description="Thioester reductase (TE)" evidence="1">
    <location>
        <begin position="4"/>
        <end position="233"/>
    </location>
</feature>
<comment type="caution">
    <text evidence="2">The sequence shown here is derived from an EMBL/GenBank/DDBJ whole genome shotgun (WGS) entry which is preliminary data.</text>
</comment>
<dbReference type="GO" id="GO:0080019">
    <property type="term" value="F:alcohol-forming very long-chain fatty acyl-CoA reductase activity"/>
    <property type="evidence" value="ECO:0007669"/>
    <property type="project" value="InterPro"/>
</dbReference>
<reference evidence="2 3" key="1">
    <citation type="submission" date="2017-10" db="EMBL/GenBank/DDBJ databases">
        <title>Draft genome of Longibacter Salinarum.</title>
        <authorList>
            <person name="Goh K.M."/>
            <person name="Shamsir M.S."/>
            <person name="Lim S.W."/>
        </authorList>
    </citation>
    <scope>NUCLEOTIDE SEQUENCE [LARGE SCALE GENOMIC DNA]</scope>
    <source>
        <strain evidence="2 3">KCTC 52045</strain>
    </source>
</reference>
<keyword evidence="3" id="KW-1185">Reference proteome</keyword>
<name>A0A2A8CUX8_9BACT</name>
<dbReference type="PANTHER" id="PTHR11011:SF45">
    <property type="entry name" value="FATTY ACYL-COA REDUCTASE CG8306-RELATED"/>
    <property type="match status" value="1"/>
</dbReference>
<dbReference type="RefSeq" id="WP_098077431.1">
    <property type="nucleotide sequence ID" value="NZ_PDEQ01000008.1"/>
</dbReference>
<evidence type="ECO:0000313" key="3">
    <source>
        <dbReference type="Proteomes" id="UP000220102"/>
    </source>
</evidence>